<keyword evidence="1" id="KW-0472">Membrane</keyword>
<dbReference type="OrthoDB" id="5471239at2"/>
<gene>
    <name evidence="2" type="ORF">DPF_1773</name>
</gene>
<feature type="transmembrane region" description="Helical" evidence="1">
    <location>
        <begin position="6"/>
        <end position="27"/>
    </location>
</feature>
<sequence length="138" mass="15807">MSSFQWLIILSGLFEIVLIAIIVVIFLKLRRSQSLILQLQNKQEDFLARLDFNAKLEQELVTSFEERQKQLSRLDARLEQRANTLQGLLEQADAFTHSPAFLKQTVLTGYRRGQSIEALARSTGLSMDEIEVIIEQEG</sequence>
<keyword evidence="1" id="KW-0812">Transmembrane</keyword>
<evidence type="ECO:0000313" key="2">
    <source>
        <dbReference type="EMBL" id="GAU09053.1"/>
    </source>
</evidence>
<protein>
    <recommendedName>
        <fullName evidence="4">DUF2802 domain-containing protein</fullName>
    </recommendedName>
</protein>
<dbReference type="Proteomes" id="UP000095200">
    <property type="component" value="Unassembled WGS sequence"/>
</dbReference>
<comment type="caution">
    <text evidence="2">The sequence shown here is derived from an EMBL/GenBank/DDBJ whole genome shotgun (WGS) entry which is preliminary data.</text>
</comment>
<reference evidence="3" key="1">
    <citation type="submission" date="2016-06" db="EMBL/GenBank/DDBJ databases">
        <title>Draft genome sequence of Desulfoplanes formicivorans strain Pf12B.</title>
        <authorList>
            <person name="Watanabe M."/>
            <person name="Kojima H."/>
            <person name="Fukui M."/>
        </authorList>
    </citation>
    <scope>NUCLEOTIDE SEQUENCE [LARGE SCALE GENOMIC DNA]</scope>
    <source>
        <strain evidence="3">Pf12B</strain>
    </source>
</reference>
<keyword evidence="1" id="KW-1133">Transmembrane helix</keyword>
<dbReference type="EMBL" id="BDFE01000016">
    <property type="protein sequence ID" value="GAU09053.1"/>
    <property type="molecule type" value="Genomic_DNA"/>
</dbReference>
<dbReference type="STRING" id="1592317.DPF_1773"/>
<evidence type="ECO:0008006" key="4">
    <source>
        <dbReference type="Google" id="ProtNLM"/>
    </source>
</evidence>
<organism evidence="2 3">
    <name type="scientific">Desulfoplanes formicivorans</name>
    <dbReference type="NCBI Taxonomy" id="1592317"/>
    <lineage>
        <taxon>Bacteria</taxon>
        <taxon>Pseudomonadati</taxon>
        <taxon>Thermodesulfobacteriota</taxon>
        <taxon>Desulfovibrionia</taxon>
        <taxon>Desulfovibrionales</taxon>
        <taxon>Desulfoplanaceae</taxon>
        <taxon>Desulfoplanes</taxon>
    </lineage>
</organism>
<dbReference type="AlphaFoldDB" id="A0A194AI98"/>
<name>A0A194AI98_9BACT</name>
<proteinExistence type="predicted"/>
<dbReference type="RefSeq" id="WP_069859191.1">
    <property type="nucleotide sequence ID" value="NZ_BDFE01000016.1"/>
</dbReference>
<accession>A0A194AI98</accession>
<keyword evidence="3" id="KW-1185">Reference proteome</keyword>
<evidence type="ECO:0000256" key="1">
    <source>
        <dbReference type="SAM" id="Phobius"/>
    </source>
</evidence>
<evidence type="ECO:0000313" key="3">
    <source>
        <dbReference type="Proteomes" id="UP000095200"/>
    </source>
</evidence>